<keyword evidence="5" id="KW-1185">Reference proteome</keyword>
<dbReference type="Gene3D" id="3.40.50.300">
    <property type="entry name" value="P-loop containing nucleotide triphosphate hydrolases"/>
    <property type="match status" value="1"/>
</dbReference>
<evidence type="ECO:0000313" key="4">
    <source>
        <dbReference type="EMBL" id="TSP12058.1"/>
    </source>
</evidence>
<evidence type="ECO:0000256" key="3">
    <source>
        <dbReference type="SAM" id="MobiDB-lite"/>
    </source>
</evidence>
<protein>
    <recommendedName>
        <fullName evidence="6">UDP-N-acetylglucosamine kinase</fullName>
    </recommendedName>
</protein>
<comment type="caution">
    <text evidence="4">The sequence shown here is derived from an EMBL/GenBank/DDBJ whole genome shotgun (WGS) entry which is preliminary data.</text>
</comment>
<dbReference type="Pfam" id="PF13207">
    <property type="entry name" value="AAA_17"/>
    <property type="match status" value="1"/>
</dbReference>
<evidence type="ECO:0000256" key="1">
    <source>
        <dbReference type="ARBA" id="ARBA00022801"/>
    </source>
</evidence>
<dbReference type="InterPro" id="IPR002637">
    <property type="entry name" value="RdgB/HAM1"/>
</dbReference>
<dbReference type="InterPro" id="IPR029001">
    <property type="entry name" value="ITPase-like_fam"/>
</dbReference>
<dbReference type="Pfam" id="PF01725">
    <property type="entry name" value="Ham1p_like"/>
    <property type="match status" value="1"/>
</dbReference>
<dbReference type="Proteomes" id="UP000318943">
    <property type="component" value="Unassembled WGS sequence"/>
</dbReference>
<accession>A0ABY3EM65</accession>
<name>A0ABY3EM65_9BURK</name>
<evidence type="ECO:0000313" key="5">
    <source>
        <dbReference type="Proteomes" id="UP000318943"/>
    </source>
</evidence>
<dbReference type="PANTHER" id="PTHR41930">
    <property type="entry name" value="UPF0200 PROTEIN MJ1399"/>
    <property type="match status" value="1"/>
</dbReference>
<dbReference type="InterPro" id="IPR027417">
    <property type="entry name" value="P-loop_NTPase"/>
</dbReference>
<sequence length="578" mass="65657">MDRPRCSGPARTTRAAFSPMIEIVFFSTNRSKLAHFRYLGDKAGVRVKGFHETTYYASYDEPEIDDREELLRRSYESALEQWMKRQGAKDDGHSTFFFEDTSVVVEALSKHAEVPGVNVKYWMREMTFSKLDALLKRAGNNRKVVVRSDIVMHLPQSWRASLGESAPYLWVSGETHGVIANRERKIQPNLVYPWLDDKTFNKWFVPTGANGPISTLDIEQANLADFRARAFEKIAEKLRKLSLLSPRQEHGADQLQLPSIATYPSIFIICGPSCAGKTTTATWMREEYNLLHIEASDFMHKAFWERHGLGTTVRIGDFAEAALQTQPGIVAQPIAQFLQASSSPAAVVTGFRSPREIEVFLRTVGSHTETAVMYLTASESIRLARAIARGRDGVTRDKFKQREAQEIRMGVADIARLPEVAQQANEGSLEDLHGALHDRYRDALQVYASGKARNPSRQDQSNRDQLEGLILRTLLAEQCTEKWLTTTEIAAALNQRFNEKKNKNNVSRYFNQGFHPYYEVRFRERDGRGRSLEYRLSATGTSQAQQLDGIPEVRRSHKRGHDRVDDGQLTLPLRHLEP</sequence>
<evidence type="ECO:0008006" key="6">
    <source>
        <dbReference type="Google" id="ProtNLM"/>
    </source>
</evidence>
<proteinExistence type="predicted"/>
<keyword evidence="2" id="KW-0546">Nucleotide metabolism</keyword>
<reference evidence="4 5" key="1">
    <citation type="submission" date="2019-05" db="EMBL/GenBank/DDBJ databases">
        <title>Whole genome sequence analysis of Cupriavidus campinensis S14E4C strain.</title>
        <authorList>
            <person name="Abbaszade G."/>
            <person name="Szabo A."/>
            <person name="Toumi M."/>
            <person name="Toth E."/>
        </authorList>
    </citation>
    <scope>NUCLEOTIDE SEQUENCE [LARGE SCALE GENOMIC DNA]</scope>
    <source>
        <strain evidence="4 5">S14E4C</strain>
    </source>
</reference>
<gene>
    <name evidence="4" type="ORF">FGG12_13635</name>
</gene>
<feature type="region of interest" description="Disordered" evidence="3">
    <location>
        <begin position="539"/>
        <end position="578"/>
    </location>
</feature>
<keyword evidence="1" id="KW-0378">Hydrolase</keyword>
<evidence type="ECO:0000256" key="2">
    <source>
        <dbReference type="ARBA" id="ARBA00023080"/>
    </source>
</evidence>
<dbReference type="EMBL" id="VCIZ01000007">
    <property type="protein sequence ID" value="TSP12058.1"/>
    <property type="molecule type" value="Genomic_DNA"/>
</dbReference>
<dbReference type="SUPFAM" id="SSF52972">
    <property type="entry name" value="ITPase-like"/>
    <property type="match status" value="1"/>
</dbReference>
<organism evidence="4 5">
    <name type="scientific">Cupriavidus campinensis</name>
    <dbReference type="NCBI Taxonomy" id="151783"/>
    <lineage>
        <taxon>Bacteria</taxon>
        <taxon>Pseudomonadati</taxon>
        <taxon>Pseudomonadota</taxon>
        <taxon>Betaproteobacteria</taxon>
        <taxon>Burkholderiales</taxon>
        <taxon>Burkholderiaceae</taxon>
        <taxon>Cupriavidus</taxon>
    </lineage>
</organism>
<dbReference type="SUPFAM" id="SSF52540">
    <property type="entry name" value="P-loop containing nucleoside triphosphate hydrolases"/>
    <property type="match status" value="1"/>
</dbReference>
<dbReference type="Gene3D" id="3.90.950.10">
    <property type="match status" value="1"/>
</dbReference>
<dbReference type="PANTHER" id="PTHR41930:SF1">
    <property type="entry name" value="DEPHOSPHO-COA KINASE"/>
    <property type="match status" value="1"/>
</dbReference>